<organism evidence="1 2">
    <name type="scientific">Populus alba</name>
    <name type="common">White poplar</name>
    <dbReference type="NCBI Taxonomy" id="43335"/>
    <lineage>
        <taxon>Eukaryota</taxon>
        <taxon>Viridiplantae</taxon>
        <taxon>Streptophyta</taxon>
        <taxon>Embryophyta</taxon>
        <taxon>Tracheophyta</taxon>
        <taxon>Spermatophyta</taxon>
        <taxon>Magnoliopsida</taxon>
        <taxon>eudicotyledons</taxon>
        <taxon>Gunneridae</taxon>
        <taxon>Pentapetalae</taxon>
        <taxon>rosids</taxon>
        <taxon>fabids</taxon>
        <taxon>Malpighiales</taxon>
        <taxon>Salicaceae</taxon>
        <taxon>Saliceae</taxon>
        <taxon>Populus</taxon>
    </lineage>
</organism>
<protein>
    <submittedName>
        <fullName evidence="1">Uncharacterized protein</fullName>
    </submittedName>
</protein>
<evidence type="ECO:0000313" key="2">
    <source>
        <dbReference type="Proteomes" id="UP000309997"/>
    </source>
</evidence>
<keyword evidence="2" id="KW-1185">Reference proteome</keyword>
<evidence type="ECO:0000313" key="1">
    <source>
        <dbReference type="EMBL" id="KAL3585653.1"/>
    </source>
</evidence>
<gene>
    <name evidence="1" type="ORF">D5086_012520</name>
</gene>
<reference evidence="1 2" key="1">
    <citation type="journal article" date="2024" name="Plant Biotechnol. J.">
        <title>Genome and CRISPR/Cas9 system of a widespread forest tree (Populus alba) in the world.</title>
        <authorList>
            <person name="Liu Y.J."/>
            <person name="Jiang P.F."/>
            <person name="Han X.M."/>
            <person name="Li X.Y."/>
            <person name="Wang H.M."/>
            <person name="Wang Y.J."/>
            <person name="Wang X.X."/>
            <person name="Zeng Q.Y."/>
        </authorList>
    </citation>
    <scope>NUCLEOTIDE SEQUENCE [LARGE SCALE GENOMIC DNA]</scope>
    <source>
        <strain evidence="2">cv. PAL-ZL1</strain>
    </source>
</reference>
<dbReference type="Proteomes" id="UP000309997">
    <property type="component" value="Unassembled WGS sequence"/>
</dbReference>
<dbReference type="EMBL" id="RCHU02000006">
    <property type="protein sequence ID" value="KAL3585653.1"/>
    <property type="molecule type" value="Genomic_DNA"/>
</dbReference>
<name>A0ACC4C358_POPAL</name>
<sequence>MDPTRILQIQPVLPNNVEINVSEVQTIVSNNMKFISSRVNSEILSKLSKMIKDQIKASKKTLIEMNGISSKIEINGFSDSTSLVPCVPKGWHAASLQESLTQHSSKRKVTKSVLVGLLPLSFEIPGEYLALDMDKLLLPNLDVHEAPVHNKKLTSFPFSERTNAWIFERRRRTDQRHDLYYHHEKSNVTFRSTTEVVNFILYNAYPGKKQLTGKSALQENPLEQGSGTKRKTLFHGNQASSSSGVREQLNKNQTEEDFVGLKGDSYKTLPSSDKEVEVKPDNLDNSDSEATESDEDAYPAPQPFQHPSSQEIKGLKRNKREYEPKGQGKSGHSSSANQALVNSGDGKQNKTVIENVSSEEQGDLAIQTPVESVVVEKKDNVTLTSNPTESNTGKKGDLEDIFGQLGDLEDASIAMSFGISQMAANFACNLSNAEKVNKKPWHLEDLANGEYDPFKLNSSLEVGSPALISVGLNFFVVSR</sequence>
<comment type="caution">
    <text evidence="1">The sequence shown here is derived from an EMBL/GenBank/DDBJ whole genome shotgun (WGS) entry which is preliminary data.</text>
</comment>
<proteinExistence type="predicted"/>
<accession>A0ACC4C358</accession>